<dbReference type="SUPFAM" id="SSF54506">
    <property type="entry name" value="Diaminopimelate epimerase-like"/>
    <property type="match status" value="1"/>
</dbReference>
<dbReference type="NCBIfam" id="TIGR00652">
    <property type="entry name" value="DapF"/>
    <property type="match status" value="1"/>
</dbReference>
<evidence type="ECO:0000256" key="1">
    <source>
        <dbReference type="ARBA" id="ARBA00005196"/>
    </source>
</evidence>
<gene>
    <name evidence="9" type="primary">dapF</name>
    <name evidence="10" type="ORF">COF40_28080</name>
</gene>
<comment type="caution">
    <text evidence="10">The sequence shown here is derived from an EMBL/GenBank/DDBJ whole genome shotgun (WGS) entry which is preliminary data.</text>
</comment>
<evidence type="ECO:0000313" key="11">
    <source>
        <dbReference type="Proteomes" id="UP000225997"/>
    </source>
</evidence>
<dbReference type="EC" id="5.1.1.7" evidence="3 9"/>
<keyword evidence="5 9" id="KW-0028">Amino-acid biosynthesis</keyword>
<evidence type="ECO:0000256" key="2">
    <source>
        <dbReference type="ARBA" id="ARBA00010219"/>
    </source>
</evidence>
<dbReference type="GO" id="GO:0005829">
    <property type="term" value="C:cytosol"/>
    <property type="evidence" value="ECO:0007669"/>
    <property type="project" value="TreeGrafter"/>
</dbReference>
<name>A0A2C4Q4P5_9BACI</name>
<dbReference type="HAMAP" id="MF_00197">
    <property type="entry name" value="DAP_epimerase"/>
    <property type="match status" value="1"/>
</dbReference>
<comment type="catalytic activity">
    <reaction evidence="8 9">
        <text>(2S,6S)-2,6-diaminopimelate = meso-2,6-diaminopimelate</text>
        <dbReference type="Rhea" id="RHEA:15393"/>
        <dbReference type="ChEBI" id="CHEBI:57609"/>
        <dbReference type="ChEBI" id="CHEBI:57791"/>
        <dbReference type="EC" id="5.1.1.7"/>
    </reaction>
</comment>
<feature type="site" description="Could be important to modulate the pK values of the two catalytic cysteine residues" evidence="9">
    <location>
        <position position="217"/>
    </location>
</feature>
<evidence type="ECO:0000256" key="6">
    <source>
        <dbReference type="ARBA" id="ARBA00023154"/>
    </source>
</evidence>
<comment type="similarity">
    <text evidence="2 9">Belongs to the diaminopimelate epimerase family.</text>
</comment>
<comment type="subunit">
    <text evidence="9">Homodimer.</text>
</comment>
<feature type="binding site" evidence="9">
    <location>
        <position position="67"/>
    </location>
    <ligand>
        <name>substrate</name>
    </ligand>
</feature>
<evidence type="ECO:0000256" key="3">
    <source>
        <dbReference type="ARBA" id="ARBA00013080"/>
    </source>
</evidence>
<dbReference type="RefSeq" id="WP_100064223.1">
    <property type="nucleotide sequence ID" value="NZ_NUSQ01000193.1"/>
</dbReference>
<feature type="site" description="Could be important to modulate the pK values of the two catalytic cysteine residues" evidence="9">
    <location>
        <position position="168"/>
    </location>
</feature>
<feature type="binding site" evidence="9">
    <location>
        <position position="166"/>
    </location>
    <ligand>
        <name>substrate</name>
    </ligand>
</feature>
<keyword evidence="4 9" id="KW-0963">Cytoplasm</keyword>
<dbReference type="PROSITE" id="PS01326">
    <property type="entry name" value="DAP_EPIMERASE"/>
    <property type="match status" value="1"/>
</dbReference>
<dbReference type="GO" id="GO:0008837">
    <property type="term" value="F:diaminopimelate epimerase activity"/>
    <property type="evidence" value="ECO:0007669"/>
    <property type="project" value="UniProtKB-UniRule"/>
</dbReference>
<dbReference type="FunFam" id="3.10.310.10:FF:000006">
    <property type="entry name" value="Diaminopimelate epimerase"/>
    <property type="match status" value="1"/>
</dbReference>
<evidence type="ECO:0000313" key="10">
    <source>
        <dbReference type="EMBL" id="PHD59481.1"/>
    </source>
</evidence>
<evidence type="ECO:0000256" key="7">
    <source>
        <dbReference type="ARBA" id="ARBA00023235"/>
    </source>
</evidence>
<feature type="binding site" evidence="9">
    <location>
        <position position="14"/>
    </location>
    <ligand>
        <name>substrate</name>
    </ligand>
</feature>
<sequence>MSQFSFTKMHGLGNSYIYVNMFEEQILEEDLALVAEKVSNINTGIGADGMILICPSDVAPVKMRMFNNDGSEGKSCGNGLRCVAKYAYEHKLVEETVFTIETLAGIVTAEVTVEDGVVTLAKIDMGAPRLTRAEIPMLGEGETPFIRENFLYNNHRYAFTAVSMGNPHAVIFVDDVEKAPLTTLGPVLETHEMFPERVNVEFIEILNDDEMNFHVWERGSGVTQACGTGACAAVVAAILNGKMERGKEITVHLAGGDLMIAWTEEGNVLMKGPAEVICRGVYEYKIEAQRCIIE</sequence>
<dbReference type="PANTHER" id="PTHR31689:SF0">
    <property type="entry name" value="DIAMINOPIMELATE EPIMERASE"/>
    <property type="match status" value="1"/>
</dbReference>
<organism evidence="10 11">
    <name type="scientific">Bacillus toyonensis</name>
    <dbReference type="NCBI Taxonomy" id="155322"/>
    <lineage>
        <taxon>Bacteria</taxon>
        <taxon>Bacillati</taxon>
        <taxon>Bacillota</taxon>
        <taxon>Bacilli</taxon>
        <taxon>Bacillales</taxon>
        <taxon>Bacillaceae</taxon>
        <taxon>Bacillus</taxon>
        <taxon>Bacillus cereus group</taxon>
    </lineage>
</organism>
<dbReference type="PANTHER" id="PTHR31689">
    <property type="entry name" value="DIAMINOPIMELATE EPIMERASE, CHLOROPLASTIC"/>
    <property type="match status" value="1"/>
</dbReference>
<comment type="subcellular location">
    <subcellularLocation>
        <location evidence="9">Cytoplasm</location>
    </subcellularLocation>
</comment>
<dbReference type="Gene3D" id="3.10.310.10">
    <property type="entry name" value="Diaminopimelate Epimerase, Chain A, domain 1"/>
    <property type="match status" value="2"/>
</dbReference>
<feature type="active site" description="Proton acceptor" evidence="9">
    <location>
        <position position="226"/>
    </location>
</feature>
<dbReference type="InterPro" id="IPR001653">
    <property type="entry name" value="DAP_epimerase_DapF"/>
</dbReference>
<dbReference type="UniPathway" id="UPA00034">
    <property type="reaction ID" value="UER00025"/>
</dbReference>
<comment type="caution">
    <text evidence="9">Lacks conserved residue(s) required for the propagation of feature annotation.</text>
</comment>
<dbReference type="Pfam" id="PF01678">
    <property type="entry name" value="DAP_epimerase"/>
    <property type="match status" value="2"/>
</dbReference>
<evidence type="ECO:0000256" key="8">
    <source>
        <dbReference type="ARBA" id="ARBA00051712"/>
    </source>
</evidence>
<dbReference type="EMBL" id="NUSQ01000193">
    <property type="protein sequence ID" value="PHD59481.1"/>
    <property type="molecule type" value="Genomic_DNA"/>
</dbReference>
<keyword evidence="6 9" id="KW-0457">Lysine biosynthesis</keyword>
<feature type="active site" description="Proton donor" evidence="9">
    <location>
        <position position="76"/>
    </location>
</feature>
<feature type="binding site" evidence="9">
    <location>
        <position position="199"/>
    </location>
    <ligand>
        <name>substrate</name>
    </ligand>
</feature>
<keyword evidence="7 9" id="KW-0413">Isomerase</keyword>
<protein>
    <recommendedName>
        <fullName evidence="3 9">Diaminopimelate epimerase</fullName>
        <shortName evidence="9">DAP epimerase</shortName>
        <ecNumber evidence="3 9">5.1.1.7</ecNumber>
    </recommendedName>
    <alternativeName>
        <fullName evidence="9">PLP-independent amino acid racemase</fullName>
    </alternativeName>
</protein>
<evidence type="ECO:0000256" key="5">
    <source>
        <dbReference type="ARBA" id="ARBA00022605"/>
    </source>
</evidence>
<reference evidence="10 11" key="1">
    <citation type="submission" date="2017-09" db="EMBL/GenBank/DDBJ databases">
        <title>Large-scale bioinformatics analysis of Bacillus genomes uncovers conserved roles of natural products in bacterial physiology.</title>
        <authorList>
            <consortium name="Agbiome Team Llc"/>
            <person name="Bleich R.M."/>
            <person name="Grubbs K.J."/>
            <person name="Santa Maria K.C."/>
            <person name="Allen S.E."/>
            <person name="Farag S."/>
            <person name="Shank E.A."/>
            <person name="Bowers A."/>
        </authorList>
    </citation>
    <scope>NUCLEOTIDE SEQUENCE [LARGE SCALE GENOMIC DNA]</scope>
    <source>
        <strain evidence="10 11">AFS044250</strain>
    </source>
</reference>
<dbReference type="FunFam" id="3.10.310.10:FF:000004">
    <property type="entry name" value="Diaminopimelate epimerase"/>
    <property type="match status" value="1"/>
</dbReference>
<evidence type="ECO:0000256" key="9">
    <source>
        <dbReference type="HAMAP-Rule" id="MF_00197"/>
    </source>
</evidence>
<accession>A0A2C4Q4P5</accession>
<dbReference type="Proteomes" id="UP000225997">
    <property type="component" value="Unassembled WGS sequence"/>
</dbReference>
<evidence type="ECO:0000256" key="4">
    <source>
        <dbReference type="ARBA" id="ARBA00022490"/>
    </source>
</evidence>
<dbReference type="GO" id="GO:0009089">
    <property type="term" value="P:lysine biosynthetic process via diaminopimelate"/>
    <property type="evidence" value="ECO:0007669"/>
    <property type="project" value="UniProtKB-UniRule"/>
</dbReference>
<feature type="binding site" evidence="9">
    <location>
        <begin position="77"/>
        <end position="78"/>
    </location>
    <ligand>
        <name>substrate</name>
    </ligand>
</feature>
<comment type="pathway">
    <text evidence="1 9">Amino-acid biosynthesis; L-lysine biosynthesis via DAP pathway; DL-2,6-diaminopimelate from LL-2,6-diaminopimelate: step 1/1.</text>
</comment>
<feature type="binding site" evidence="9">
    <location>
        <begin position="217"/>
        <end position="218"/>
    </location>
    <ligand>
        <name>substrate</name>
    </ligand>
</feature>
<feature type="binding site" evidence="9">
    <location>
        <begin position="227"/>
        <end position="228"/>
    </location>
    <ligand>
        <name>substrate</name>
    </ligand>
</feature>
<dbReference type="AlphaFoldDB" id="A0A2C4Q4P5"/>
<dbReference type="InterPro" id="IPR018510">
    <property type="entry name" value="DAP_epimerase_AS"/>
</dbReference>
<comment type="function">
    <text evidence="9">Catalyzes the stereoinversion of LL-2,6-diaminopimelate (L,L-DAP) to meso-diaminopimelate (meso-DAP), a precursor of L-lysine and an essential component of the bacterial peptidoglycan.</text>
</comment>
<proteinExistence type="inferred from homology"/>